<feature type="transmembrane region" description="Helical" evidence="1">
    <location>
        <begin position="12"/>
        <end position="30"/>
    </location>
</feature>
<evidence type="ECO:0000313" key="4">
    <source>
        <dbReference type="Proteomes" id="UP000199701"/>
    </source>
</evidence>
<dbReference type="AlphaFoldDB" id="A0A1I0R9A4"/>
<feature type="transmembrane region" description="Helical" evidence="1">
    <location>
        <begin position="120"/>
        <end position="148"/>
    </location>
</feature>
<sequence>MNMKKRNTEVDFLKLYFIIMIMGVHSENLFGERVYFLNGAMAVEFFFLVSGYLMAKTALKRNPSINIGVATRNFIIHKYAIVFPYLMVSLIVCIALRVHFLDMKLIGFFNIVWEVLCMQMAGYSIFSITGITWYLSAMLIAMLILFPLLLWKRHIFINVIAPLIAILFTGWLYVISGNLGSAPGQWFGYYNKGLIRAIADISIGVMCFEVCQKLQMIKFTRTGKFLLTGIEIICYGISSVWMVFYIAGERDFIILLLLAIGVTITFSEQSSVRKLFSYPKLSYCADYSMALFFSHFTWSIILTQNYLAHSPKVRLLIYFGASIVTAGIVLFIVKITIRITKALAVITKKLLIKN</sequence>
<evidence type="ECO:0000256" key="1">
    <source>
        <dbReference type="SAM" id="Phobius"/>
    </source>
</evidence>
<dbReference type="InterPro" id="IPR002656">
    <property type="entry name" value="Acyl_transf_3_dom"/>
</dbReference>
<feature type="transmembrane region" description="Helical" evidence="1">
    <location>
        <begin position="76"/>
        <end position="100"/>
    </location>
</feature>
<dbReference type="GO" id="GO:0016747">
    <property type="term" value="F:acyltransferase activity, transferring groups other than amino-acyl groups"/>
    <property type="evidence" value="ECO:0007669"/>
    <property type="project" value="InterPro"/>
</dbReference>
<keyword evidence="3" id="KW-0808">Transferase</keyword>
<reference evidence="3 4" key="1">
    <citation type="submission" date="2016-10" db="EMBL/GenBank/DDBJ databases">
        <authorList>
            <person name="de Groot N.N."/>
        </authorList>
    </citation>
    <scope>NUCLEOTIDE SEQUENCE [LARGE SCALE GENOMIC DNA]</scope>
    <source>
        <strain evidence="3 4">DSM 9179</strain>
    </source>
</reference>
<feature type="transmembrane region" description="Helical" evidence="1">
    <location>
        <begin position="315"/>
        <end position="333"/>
    </location>
</feature>
<dbReference type="Pfam" id="PF01757">
    <property type="entry name" value="Acyl_transf_3"/>
    <property type="match status" value="1"/>
</dbReference>
<feature type="domain" description="Acyltransferase 3" evidence="2">
    <location>
        <begin position="8"/>
        <end position="330"/>
    </location>
</feature>
<keyword evidence="1" id="KW-0812">Transmembrane</keyword>
<feature type="transmembrane region" description="Helical" evidence="1">
    <location>
        <begin position="252"/>
        <end position="272"/>
    </location>
</feature>
<feature type="transmembrane region" description="Helical" evidence="1">
    <location>
        <begin position="36"/>
        <end position="55"/>
    </location>
</feature>
<protein>
    <submittedName>
        <fullName evidence="3">Peptidoglycan/LPS O-acetylase OafA/YrhL, contains acyltransferase and SGNH-hydrolase domains</fullName>
    </submittedName>
</protein>
<organism evidence="3 4">
    <name type="scientific">[Clostridium] fimetarium</name>
    <dbReference type="NCBI Taxonomy" id="99656"/>
    <lineage>
        <taxon>Bacteria</taxon>
        <taxon>Bacillati</taxon>
        <taxon>Bacillota</taxon>
        <taxon>Clostridia</taxon>
        <taxon>Lachnospirales</taxon>
        <taxon>Lachnospiraceae</taxon>
    </lineage>
</organism>
<proteinExistence type="predicted"/>
<evidence type="ECO:0000313" key="3">
    <source>
        <dbReference type="EMBL" id="SEW37348.1"/>
    </source>
</evidence>
<feature type="transmembrane region" description="Helical" evidence="1">
    <location>
        <begin position="155"/>
        <end position="174"/>
    </location>
</feature>
<keyword evidence="3" id="KW-0012">Acyltransferase</keyword>
<keyword evidence="4" id="KW-1185">Reference proteome</keyword>
<keyword evidence="3" id="KW-0378">Hydrolase</keyword>
<feature type="transmembrane region" description="Helical" evidence="1">
    <location>
        <begin position="223"/>
        <end position="246"/>
    </location>
</feature>
<name>A0A1I0R9A4_9FIRM</name>
<dbReference type="EMBL" id="FOJI01000013">
    <property type="protein sequence ID" value="SEW37348.1"/>
    <property type="molecule type" value="Genomic_DNA"/>
</dbReference>
<dbReference type="Proteomes" id="UP000199701">
    <property type="component" value="Unassembled WGS sequence"/>
</dbReference>
<keyword evidence="1" id="KW-0472">Membrane</keyword>
<dbReference type="OrthoDB" id="2027403at2"/>
<dbReference type="STRING" id="99656.SAMN05421659_11322"/>
<feature type="transmembrane region" description="Helical" evidence="1">
    <location>
        <begin position="284"/>
        <end position="303"/>
    </location>
</feature>
<gene>
    <name evidence="3" type="ORF">SAMN05421659_11322</name>
</gene>
<keyword evidence="1" id="KW-1133">Transmembrane helix</keyword>
<dbReference type="GO" id="GO:0016787">
    <property type="term" value="F:hydrolase activity"/>
    <property type="evidence" value="ECO:0007669"/>
    <property type="project" value="UniProtKB-KW"/>
</dbReference>
<evidence type="ECO:0000259" key="2">
    <source>
        <dbReference type="Pfam" id="PF01757"/>
    </source>
</evidence>
<accession>A0A1I0R9A4</accession>